<accession>A0A0F9U9Z1</accession>
<evidence type="ECO:0000256" key="1">
    <source>
        <dbReference type="SAM" id="Phobius"/>
    </source>
</evidence>
<dbReference type="AlphaFoldDB" id="A0A0F9U9Z1"/>
<comment type="caution">
    <text evidence="2">The sequence shown here is derived from an EMBL/GenBank/DDBJ whole genome shotgun (WGS) entry which is preliminary data.</text>
</comment>
<gene>
    <name evidence="2" type="ORF">LCGC14_0555440</name>
</gene>
<feature type="transmembrane region" description="Helical" evidence="1">
    <location>
        <begin position="6"/>
        <end position="27"/>
    </location>
</feature>
<keyword evidence="1" id="KW-0812">Transmembrane</keyword>
<keyword evidence="1" id="KW-1133">Transmembrane helix</keyword>
<name>A0A0F9U9Z1_9ZZZZ</name>
<protein>
    <submittedName>
        <fullName evidence="2">Uncharacterized protein</fullName>
    </submittedName>
</protein>
<proteinExistence type="predicted"/>
<evidence type="ECO:0000313" key="2">
    <source>
        <dbReference type="EMBL" id="KKN58111.1"/>
    </source>
</evidence>
<dbReference type="EMBL" id="LAZR01000776">
    <property type="protein sequence ID" value="KKN58111.1"/>
    <property type="molecule type" value="Genomic_DNA"/>
</dbReference>
<reference evidence="2" key="1">
    <citation type="journal article" date="2015" name="Nature">
        <title>Complex archaea that bridge the gap between prokaryotes and eukaryotes.</title>
        <authorList>
            <person name="Spang A."/>
            <person name="Saw J.H."/>
            <person name="Jorgensen S.L."/>
            <person name="Zaremba-Niedzwiedzka K."/>
            <person name="Martijn J."/>
            <person name="Lind A.E."/>
            <person name="van Eijk R."/>
            <person name="Schleper C."/>
            <person name="Guy L."/>
            <person name="Ettema T.J."/>
        </authorList>
    </citation>
    <scope>NUCLEOTIDE SEQUENCE</scope>
</reference>
<sequence length="210" mass="25442">MPFYRRYLPILIFLFILSDPTIIIRGVKNRITFVRNRNFEFVKVVVVFFPLIAIYVPINFRNYNMYEENHLIFPERFIYPYMDGLQKMGKCMNANIDQNKSVALGDVGAIGYYFKGTIIDMWGLNSLDIARRIEEYNDFKDEDFVNLKLGKEPDYIILKAFEKYQNSTDIYFKRYIRPLFLENEDFINNYTMIYYEVWKESDYYILYELN</sequence>
<feature type="transmembrane region" description="Helical" evidence="1">
    <location>
        <begin position="39"/>
        <end position="58"/>
    </location>
</feature>
<organism evidence="2">
    <name type="scientific">marine sediment metagenome</name>
    <dbReference type="NCBI Taxonomy" id="412755"/>
    <lineage>
        <taxon>unclassified sequences</taxon>
        <taxon>metagenomes</taxon>
        <taxon>ecological metagenomes</taxon>
    </lineage>
</organism>
<keyword evidence="1" id="KW-0472">Membrane</keyword>